<evidence type="ECO:0000259" key="1">
    <source>
        <dbReference type="Pfam" id="PF07287"/>
    </source>
</evidence>
<evidence type="ECO:0000313" key="3">
    <source>
        <dbReference type="Proteomes" id="UP000242915"/>
    </source>
</evidence>
<dbReference type="Pfam" id="PF07287">
    <property type="entry name" value="AtuA"/>
    <property type="match status" value="1"/>
</dbReference>
<dbReference type="RefSeq" id="WP_089358876.1">
    <property type="nucleotide sequence ID" value="NZ_FZOG01000001.1"/>
</dbReference>
<dbReference type="Proteomes" id="UP000242915">
    <property type="component" value="Unassembled WGS sequence"/>
</dbReference>
<dbReference type="EMBL" id="FZOG01000001">
    <property type="protein sequence ID" value="SNR89411.1"/>
    <property type="molecule type" value="Genomic_DNA"/>
</dbReference>
<dbReference type="InterPro" id="IPR010839">
    <property type="entry name" value="AtuA_N"/>
</dbReference>
<protein>
    <recommendedName>
        <fullName evidence="1">Acyclic terpene utilisation N-terminal domain-containing protein</fullName>
    </recommendedName>
</protein>
<evidence type="ECO:0000313" key="2">
    <source>
        <dbReference type="EMBL" id="SNR89411.1"/>
    </source>
</evidence>
<proteinExistence type="predicted"/>
<reference evidence="3" key="1">
    <citation type="submission" date="2017-06" db="EMBL/GenBank/DDBJ databases">
        <authorList>
            <person name="Varghese N."/>
            <person name="Submissions S."/>
        </authorList>
    </citation>
    <scope>NUCLEOTIDE SEQUENCE [LARGE SCALE GENOMIC DNA]</scope>
    <source>
        <strain evidence="3">CIP 108523</strain>
    </source>
</reference>
<name>A0A239A287_9PSED</name>
<gene>
    <name evidence="2" type="ORF">SAMN05216255_0843</name>
</gene>
<keyword evidence="3" id="KW-1185">Reference proteome</keyword>
<organism evidence="2 3">
    <name type="scientific">Pseudomonas segetis</name>
    <dbReference type="NCBI Taxonomy" id="298908"/>
    <lineage>
        <taxon>Bacteria</taxon>
        <taxon>Pseudomonadati</taxon>
        <taxon>Pseudomonadota</taxon>
        <taxon>Gammaproteobacteria</taxon>
        <taxon>Pseudomonadales</taxon>
        <taxon>Pseudomonadaceae</taxon>
        <taxon>Pseudomonas</taxon>
    </lineage>
</organism>
<dbReference type="PANTHER" id="PTHR47472:SF1">
    <property type="entry name" value="DUF1446-DOMAIN-CONTAINING PROTEIN"/>
    <property type="match status" value="1"/>
</dbReference>
<feature type="domain" description="Acyclic terpene utilisation N-terminal" evidence="1">
    <location>
        <begin position="5"/>
        <end position="448"/>
    </location>
</feature>
<dbReference type="AlphaFoldDB" id="A0A239A287"/>
<accession>A0A239A287</accession>
<dbReference type="PANTHER" id="PTHR47472">
    <property type="entry name" value="PROPIONYL-COA CARBOXYLASE"/>
    <property type="match status" value="1"/>
</dbReference>
<sequence>MTNIIHIGCGAGFASDRPDATLRLARSLATRSGKRYLMLELLAERTLAEAQLRKQLDPNSGYASRLFDFLDPILDICLEASIPIITNGGAANPQAAALSLRNKLAGRHADLKIACVLGDDLLALGQAHFQQWLATSDLPGELVSVNVYTGADGITQALEQGANIVLCGRVSDPSLAVGPIRHGLGWAFDDWQKMAIATTAGHLLECCTQVTGGYFAHPGIKDVPNPANLDCPIIEVSADGDLVVTKAEGSGGCVNERTVKEQLLYEIHDPRRYLTPDVVLDLGQAQVELVAEDRVRVSGIQGHPRPEKLKGLAGVRGLWFGEASISYAGPGAVERASLAREILQQRFAQLGPSLTPWIDLVGVASLFNDQHGDYLDKRLACPPVVEDVQVRVGIVDENRQLIEQLQAEVESLYTNGPAGGGGVRRHLSESITTRDFLIPRSAVQTRLEWY</sequence>